<dbReference type="GO" id="GO:0034198">
    <property type="term" value="P:cellular response to amino acid starvation"/>
    <property type="evidence" value="ECO:0007669"/>
    <property type="project" value="TreeGrafter"/>
</dbReference>
<dbReference type="AlphaFoldDB" id="A0A7J0F6Y8"/>
<dbReference type="PANTHER" id="PTHR23346">
    <property type="entry name" value="TRANSLATIONAL ACTIVATOR GCN1-RELATED"/>
    <property type="match status" value="1"/>
</dbReference>
<evidence type="ECO:0000313" key="4">
    <source>
        <dbReference type="Proteomes" id="UP000585474"/>
    </source>
</evidence>
<reference evidence="3 4" key="1">
    <citation type="submission" date="2019-07" db="EMBL/GenBank/DDBJ databases">
        <title>De Novo Assembly of kiwifruit Actinidia rufa.</title>
        <authorList>
            <person name="Sugita-Konishi S."/>
            <person name="Sato K."/>
            <person name="Mori E."/>
            <person name="Abe Y."/>
            <person name="Kisaki G."/>
            <person name="Hamano K."/>
            <person name="Suezawa K."/>
            <person name="Otani M."/>
            <person name="Fukuda T."/>
            <person name="Manabe T."/>
            <person name="Gomi K."/>
            <person name="Tabuchi M."/>
            <person name="Akimitsu K."/>
            <person name="Kataoka I."/>
        </authorList>
    </citation>
    <scope>NUCLEOTIDE SEQUENCE [LARGE SCALE GENOMIC DNA]</scope>
    <source>
        <strain evidence="4">cv. Fuchu</strain>
    </source>
</reference>
<dbReference type="Proteomes" id="UP000585474">
    <property type="component" value="Unassembled WGS sequence"/>
</dbReference>
<evidence type="ECO:0000256" key="1">
    <source>
        <dbReference type="ARBA" id="ARBA00022737"/>
    </source>
</evidence>
<dbReference type="PANTHER" id="PTHR23346:SF7">
    <property type="entry name" value="STALLED RIBOSOME SENSOR GCN1"/>
    <property type="match status" value="1"/>
</dbReference>
<evidence type="ECO:0000313" key="3">
    <source>
        <dbReference type="EMBL" id="GFY94373.1"/>
    </source>
</evidence>
<name>A0A7J0F6Y8_9ERIC</name>
<proteinExistence type="predicted"/>
<dbReference type="GO" id="GO:0019887">
    <property type="term" value="F:protein kinase regulator activity"/>
    <property type="evidence" value="ECO:0007669"/>
    <property type="project" value="TreeGrafter"/>
</dbReference>
<keyword evidence="4" id="KW-1185">Reference proteome</keyword>
<dbReference type="Pfam" id="PF24993">
    <property type="entry name" value="GNC1_N"/>
    <property type="match status" value="1"/>
</dbReference>
<sequence>MQEKCQQRISKAPSVKMLKRNPELVLESIGNLLKSVKLDLSKYATEILSVVLPEARHADKGRRSEALVMVGCLSQKSSNPDAVEAMFNVVSSASEALMEDLHFLTRELE</sequence>
<evidence type="ECO:0000259" key="2">
    <source>
        <dbReference type="Pfam" id="PF24993"/>
    </source>
</evidence>
<gene>
    <name evidence="3" type="ORF">Acr_09g0008190</name>
</gene>
<dbReference type="InterPro" id="IPR056810">
    <property type="entry name" value="GNC1-like_N"/>
</dbReference>
<dbReference type="OrthoDB" id="5148094at2759"/>
<keyword evidence="1" id="KW-0677">Repeat</keyword>
<protein>
    <submittedName>
        <fullName evidence="3">Similar to ILITYHIA</fullName>
    </submittedName>
</protein>
<accession>A0A7J0F6Y8</accession>
<dbReference type="GO" id="GO:0005829">
    <property type="term" value="C:cytosol"/>
    <property type="evidence" value="ECO:0007669"/>
    <property type="project" value="TreeGrafter"/>
</dbReference>
<comment type="caution">
    <text evidence="3">The sequence shown here is derived from an EMBL/GenBank/DDBJ whole genome shotgun (WGS) entry which is preliminary data.</text>
</comment>
<feature type="domain" description="Stalled ribosome sensor GCN1-like N-terminal" evidence="2">
    <location>
        <begin position="14"/>
        <end position="91"/>
    </location>
</feature>
<dbReference type="GO" id="GO:0006417">
    <property type="term" value="P:regulation of translation"/>
    <property type="evidence" value="ECO:0007669"/>
    <property type="project" value="TreeGrafter"/>
</dbReference>
<dbReference type="EMBL" id="BJWL01000009">
    <property type="protein sequence ID" value="GFY94373.1"/>
    <property type="molecule type" value="Genomic_DNA"/>
</dbReference>
<organism evidence="3 4">
    <name type="scientific">Actinidia rufa</name>
    <dbReference type="NCBI Taxonomy" id="165716"/>
    <lineage>
        <taxon>Eukaryota</taxon>
        <taxon>Viridiplantae</taxon>
        <taxon>Streptophyta</taxon>
        <taxon>Embryophyta</taxon>
        <taxon>Tracheophyta</taxon>
        <taxon>Spermatophyta</taxon>
        <taxon>Magnoliopsida</taxon>
        <taxon>eudicotyledons</taxon>
        <taxon>Gunneridae</taxon>
        <taxon>Pentapetalae</taxon>
        <taxon>asterids</taxon>
        <taxon>Ericales</taxon>
        <taxon>Actinidiaceae</taxon>
        <taxon>Actinidia</taxon>
    </lineage>
</organism>